<dbReference type="EMBL" id="SWMU01000002">
    <property type="protein sequence ID" value="TKS56458.1"/>
    <property type="molecule type" value="Genomic_DNA"/>
</dbReference>
<evidence type="ECO:0000256" key="3">
    <source>
        <dbReference type="ARBA" id="ARBA00022692"/>
    </source>
</evidence>
<sequence>MKILDWYILKRYLISFLIMLIMFVPIGIIINLSEKIDNLTENKVPLDEILYFYFNFVIHFANLLFPILLFLSVIWFTSKLANNSEIIAFLSSGVSFMRFLRPYFIGATVVFFIALSFSMYIYPNSSEDYNSFYYKYLKNNKSVRDTKDIYRQINDNEYIYASSYSPRNQTAYNFTLEHFEGERMTFKITSNQIKFNPDSLNYTLKPYIKRTITEREDIITKKSAHDTILPFELDELTPTIYAAESKNYFELLDFIEEEKRRGSPYINLYMIDLYKRWSVPVSTFILTIIAVAVSSFKKRGGMGINLAIGIVIAFSYVFLDKVFGTVAEKSDFSPFIAVWLSNFIFGILAIFLLQKAKR</sequence>
<accession>A0A4U5TT49</accession>
<dbReference type="GO" id="GO:0015920">
    <property type="term" value="P:lipopolysaccharide transport"/>
    <property type="evidence" value="ECO:0007669"/>
    <property type="project" value="TreeGrafter"/>
</dbReference>
<feature type="transmembrane region" description="Helical" evidence="6">
    <location>
        <begin position="99"/>
        <end position="122"/>
    </location>
</feature>
<keyword evidence="4 6" id="KW-1133">Transmembrane helix</keyword>
<evidence type="ECO:0000256" key="6">
    <source>
        <dbReference type="SAM" id="Phobius"/>
    </source>
</evidence>
<gene>
    <name evidence="7" type="ORF">FCN74_05280</name>
</gene>
<name>A0A4U5TT49_9FLAO</name>
<keyword evidence="5 6" id="KW-0472">Membrane</keyword>
<dbReference type="Proteomes" id="UP000306552">
    <property type="component" value="Unassembled WGS sequence"/>
</dbReference>
<feature type="transmembrane region" description="Helical" evidence="6">
    <location>
        <begin position="335"/>
        <end position="353"/>
    </location>
</feature>
<evidence type="ECO:0000313" key="7">
    <source>
        <dbReference type="EMBL" id="TKS56458.1"/>
    </source>
</evidence>
<feature type="transmembrane region" description="Helical" evidence="6">
    <location>
        <begin position="303"/>
        <end position="323"/>
    </location>
</feature>
<protein>
    <submittedName>
        <fullName evidence="7">YjgP/YjgQ family permease</fullName>
    </submittedName>
</protein>
<dbReference type="AlphaFoldDB" id="A0A4U5TT49"/>
<dbReference type="GO" id="GO:0043190">
    <property type="term" value="C:ATP-binding cassette (ABC) transporter complex"/>
    <property type="evidence" value="ECO:0007669"/>
    <property type="project" value="TreeGrafter"/>
</dbReference>
<keyword evidence="3 6" id="KW-0812">Transmembrane</keyword>
<dbReference type="PANTHER" id="PTHR33529:SF8">
    <property type="entry name" value="PERMEASE, YJGP_YJGQ FAMILY"/>
    <property type="match status" value="1"/>
</dbReference>
<dbReference type="OrthoDB" id="9807977at2"/>
<reference evidence="7 8" key="1">
    <citation type="submission" date="2019-04" db="EMBL/GenBank/DDBJ databases">
        <title>Psychroflexus halotolerans sp. nov., isolated from a marine solar saltern.</title>
        <authorList>
            <person name="Feng X."/>
        </authorList>
    </citation>
    <scope>NUCLEOTIDE SEQUENCE [LARGE SCALE GENOMIC DNA]</scope>
    <source>
        <strain evidence="7 8">WDS2C27</strain>
    </source>
</reference>
<dbReference type="RefSeq" id="WP_138931560.1">
    <property type="nucleotide sequence ID" value="NZ_SWMU01000002.1"/>
</dbReference>
<keyword evidence="2" id="KW-1003">Cell membrane</keyword>
<evidence type="ECO:0000256" key="4">
    <source>
        <dbReference type="ARBA" id="ARBA00022989"/>
    </source>
</evidence>
<comment type="caution">
    <text evidence="7">The sequence shown here is derived from an EMBL/GenBank/DDBJ whole genome shotgun (WGS) entry which is preliminary data.</text>
</comment>
<dbReference type="PANTHER" id="PTHR33529">
    <property type="entry name" value="SLR0882 PROTEIN-RELATED"/>
    <property type="match status" value="1"/>
</dbReference>
<evidence type="ECO:0000313" key="8">
    <source>
        <dbReference type="Proteomes" id="UP000306552"/>
    </source>
</evidence>
<evidence type="ECO:0000256" key="1">
    <source>
        <dbReference type="ARBA" id="ARBA00004651"/>
    </source>
</evidence>
<feature type="transmembrane region" description="Helical" evidence="6">
    <location>
        <begin position="277"/>
        <end position="296"/>
    </location>
</feature>
<evidence type="ECO:0000256" key="2">
    <source>
        <dbReference type="ARBA" id="ARBA00022475"/>
    </source>
</evidence>
<keyword evidence="8" id="KW-1185">Reference proteome</keyword>
<evidence type="ECO:0000256" key="5">
    <source>
        <dbReference type="ARBA" id="ARBA00023136"/>
    </source>
</evidence>
<dbReference type="InterPro" id="IPR005495">
    <property type="entry name" value="LptG/LptF_permease"/>
</dbReference>
<organism evidence="7 8">
    <name type="scientific">Mesohalobacter halotolerans</name>
    <dbReference type="NCBI Taxonomy" id="1883405"/>
    <lineage>
        <taxon>Bacteria</taxon>
        <taxon>Pseudomonadati</taxon>
        <taxon>Bacteroidota</taxon>
        <taxon>Flavobacteriia</taxon>
        <taxon>Flavobacteriales</taxon>
        <taxon>Flavobacteriaceae</taxon>
        <taxon>Mesohalobacter</taxon>
    </lineage>
</organism>
<feature type="transmembrane region" description="Helical" evidence="6">
    <location>
        <begin position="52"/>
        <end position="78"/>
    </location>
</feature>
<feature type="transmembrane region" description="Helical" evidence="6">
    <location>
        <begin position="12"/>
        <end position="32"/>
    </location>
</feature>
<comment type="subcellular location">
    <subcellularLocation>
        <location evidence="1">Cell membrane</location>
        <topology evidence="1">Multi-pass membrane protein</topology>
    </subcellularLocation>
</comment>
<dbReference type="Pfam" id="PF03739">
    <property type="entry name" value="LptF_LptG"/>
    <property type="match status" value="1"/>
</dbReference>
<proteinExistence type="predicted"/>